<dbReference type="Ensembl" id="ENSOMYT00000148980.1">
    <property type="protein sequence ID" value="ENSOMYP00000141837.1"/>
    <property type="gene ID" value="ENSOMYG00000066332.1"/>
</dbReference>
<keyword evidence="2" id="KW-1185">Reference proteome</keyword>
<reference evidence="1" key="1">
    <citation type="submission" date="2020-07" db="EMBL/GenBank/DDBJ databases">
        <title>A long reads based de novo assembly of the rainbow trout Arlee double haploid line genome.</title>
        <authorList>
            <person name="Gao G."/>
            <person name="Palti Y."/>
        </authorList>
    </citation>
    <scope>NUCLEOTIDE SEQUENCE [LARGE SCALE GENOMIC DNA]</scope>
</reference>
<reference evidence="1" key="2">
    <citation type="submission" date="2025-08" db="UniProtKB">
        <authorList>
            <consortium name="Ensembl"/>
        </authorList>
    </citation>
    <scope>IDENTIFICATION</scope>
</reference>
<sequence length="61" mass="7389">MRLRRIRACQLKTYRNLWNMLTSLSREEATAVQKNIACYWKNILWTDETKVELFGRNTLCH</sequence>
<evidence type="ECO:0000313" key="1">
    <source>
        <dbReference type="Ensembl" id="ENSOMYP00000141837.1"/>
    </source>
</evidence>
<accession>A0A8K9Y4E2</accession>
<dbReference type="AlphaFoldDB" id="A0A8K9Y4E2"/>
<reference evidence="1" key="3">
    <citation type="submission" date="2025-09" db="UniProtKB">
        <authorList>
            <consortium name="Ensembl"/>
        </authorList>
    </citation>
    <scope>IDENTIFICATION</scope>
</reference>
<protein>
    <submittedName>
        <fullName evidence="1">Uncharacterized protein</fullName>
    </submittedName>
</protein>
<name>A0A8K9Y4E2_ONCMY</name>
<organism evidence="1 2">
    <name type="scientific">Oncorhynchus mykiss</name>
    <name type="common">Rainbow trout</name>
    <name type="synonym">Salmo gairdneri</name>
    <dbReference type="NCBI Taxonomy" id="8022"/>
    <lineage>
        <taxon>Eukaryota</taxon>
        <taxon>Metazoa</taxon>
        <taxon>Chordata</taxon>
        <taxon>Craniata</taxon>
        <taxon>Vertebrata</taxon>
        <taxon>Euteleostomi</taxon>
        <taxon>Actinopterygii</taxon>
        <taxon>Neopterygii</taxon>
        <taxon>Teleostei</taxon>
        <taxon>Protacanthopterygii</taxon>
        <taxon>Salmoniformes</taxon>
        <taxon>Salmonidae</taxon>
        <taxon>Salmoninae</taxon>
        <taxon>Oncorhynchus</taxon>
    </lineage>
</organism>
<dbReference type="Proteomes" id="UP000694395">
    <property type="component" value="Chromosome 11"/>
</dbReference>
<evidence type="ECO:0000313" key="2">
    <source>
        <dbReference type="Proteomes" id="UP000694395"/>
    </source>
</evidence>
<proteinExistence type="predicted"/>